<dbReference type="EMBL" id="FLAC01000001">
    <property type="protein sequence ID" value="SAP38298.1"/>
    <property type="molecule type" value="Genomic_DNA"/>
</dbReference>
<dbReference type="EMBL" id="QKOX01000080">
    <property type="protein sequence ID" value="RWT12201.1"/>
    <property type="molecule type" value="Genomic_DNA"/>
</dbReference>
<sequence length="62" mass="7428">MALHWFIHHAINNVRFWYGADELTEVKVRCERGADIGYMVYHLKVQEIVRPLQSDIINMNRE</sequence>
<dbReference type="KEGG" id="rpln:B1209_14990"/>
<accession>A0A443VD19</accession>
<dbReference type="EMBL" id="CAADJE010000042">
    <property type="protein sequence ID" value="VFS92733.1"/>
    <property type="molecule type" value="Genomic_DNA"/>
</dbReference>
<evidence type="ECO:0000313" key="5">
    <source>
        <dbReference type="Proteomes" id="UP000288843"/>
    </source>
</evidence>
<reference evidence="1 5" key="2">
    <citation type="submission" date="2018-06" db="EMBL/GenBank/DDBJ databases">
        <title>Carbapenemase-producing Enterobacteriaceae present in wastewater treatment plant effluent and nearby surface waters in the US.</title>
        <authorList>
            <person name="Mathys D.A."/>
            <person name="Mollenkopf D.F."/>
            <person name="Feicht S.M."/>
            <person name="Adams R.J."/>
            <person name="Albers A.L."/>
            <person name="Stuever D.M."/>
            <person name="Daniels J.B."/>
            <person name="Wittum T.E."/>
        </authorList>
    </citation>
    <scope>NUCLEOTIDE SEQUENCE [LARGE SCALE GENOMIC DNA]</scope>
    <source>
        <strain evidence="1 5">GEO_47_Down_B</strain>
    </source>
</reference>
<organism evidence="1 5">
    <name type="scientific">Raoultella planticola</name>
    <name type="common">Klebsiella planticola</name>
    <dbReference type="NCBI Taxonomy" id="575"/>
    <lineage>
        <taxon>Bacteria</taxon>
        <taxon>Pseudomonadati</taxon>
        <taxon>Pseudomonadota</taxon>
        <taxon>Gammaproteobacteria</taxon>
        <taxon>Enterobacterales</taxon>
        <taxon>Enterobacteriaceae</taxon>
        <taxon>Klebsiella/Raoultella group</taxon>
        <taxon>Raoultella</taxon>
    </lineage>
</organism>
<name>A0A443VD19_RAOPL</name>
<gene>
    <name evidence="1" type="ORF">DN603_31025</name>
    <name evidence="3" type="ORF">NCTC12998_07441</name>
    <name evidence="2" type="ORF">SAMEA2273876_00011</name>
</gene>
<evidence type="ECO:0000313" key="2">
    <source>
        <dbReference type="EMBL" id="SAP38298.1"/>
    </source>
</evidence>
<evidence type="ECO:0000313" key="6">
    <source>
        <dbReference type="Proteomes" id="UP000345637"/>
    </source>
</evidence>
<proteinExistence type="predicted"/>
<evidence type="ECO:0000313" key="4">
    <source>
        <dbReference type="Proteomes" id="UP000078124"/>
    </source>
</evidence>
<reference evidence="2 4" key="1">
    <citation type="submission" date="2016-05" db="EMBL/GenBank/DDBJ databases">
        <authorList>
            <consortium name="Pathogen Informatics"/>
        </authorList>
    </citation>
    <scope>NUCLEOTIDE SEQUENCE [LARGE SCALE GENOMIC DNA]</scope>
    <source>
        <strain evidence="2 4">2880STDY5682802</strain>
        <strain evidence="3 6">NCTC12998</strain>
    </source>
</reference>
<dbReference type="Proteomes" id="UP000288843">
    <property type="component" value="Unassembled WGS sequence"/>
</dbReference>
<dbReference type="Proteomes" id="UP000345637">
    <property type="component" value="Unassembled WGS sequence"/>
</dbReference>
<evidence type="ECO:0000313" key="3">
    <source>
        <dbReference type="EMBL" id="VFS92733.1"/>
    </source>
</evidence>
<evidence type="ECO:0000313" key="1">
    <source>
        <dbReference type="EMBL" id="RWT12201.1"/>
    </source>
</evidence>
<dbReference type="AlphaFoldDB" id="A0A443VD19"/>
<dbReference type="Proteomes" id="UP000078124">
    <property type="component" value="Unassembled WGS sequence"/>
</dbReference>
<protein>
    <submittedName>
        <fullName evidence="1">Uncharacterized protein</fullName>
    </submittedName>
</protein>